<proteinExistence type="predicted"/>
<name>A0ACD5TC56_AVESA</name>
<evidence type="ECO:0000313" key="1">
    <source>
        <dbReference type="EnsemblPlants" id="AVESA.00010b.r2.1AG0028170.1.CDS"/>
    </source>
</evidence>
<dbReference type="Proteomes" id="UP001732700">
    <property type="component" value="Chromosome 1A"/>
</dbReference>
<reference evidence="1" key="1">
    <citation type="submission" date="2021-05" db="EMBL/GenBank/DDBJ databases">
        <authorList>
            <person name="Scholz U."/>
            <person name="Mascher M."/>
            <person name="Fiebig A."/>
        </authorList>
    </citation>
    <scope>NUCLEOTIDE SEQUENCE [LARGE SCALE GENOMIC DNA]</scope>
</reference>
<organism evidence="1 2">
    <name type="scientific">Avena sativa</name>
    <name type="common">Oat</name>
    <dbReference type="NCBI Taxonomy" id="4498"/>
    <lineage>
        <taxon>Eukaryota</taxon>
        <taxon>Viridiplantae</taxon>
        <taxon>Streptophyta</taxon>
        <taxon>Embryophyta</taxon>
        <taxon>Tracheophyta</taxon>
        <taxon>Spermatophyta</taxon>
        <taxon>Magnoliopsida</taxon>
        <taxon>Liliopsida</taxon>
        <taxon>Poales</taxon>
        <taxon>Poaceae</taxon>
        <taxon>BOP clade</taxon>
        <taxon>Pooideae</taxon>
        <taxon>Poodae</taxon>
        <taxon>Poeae</taxon>
        <taxon>Poeae Chloroplast Group 1 (Aveneae type)</taxon>
        <taxon>Aveninae</taxon>
        <taxon>Avena</taxon>
    </lineage>
</organism>
<dbReference type="EnsemblPlants" id="AVESA.00010b.r2.1AG0028170.1">
    <property type="protein sequence ID" value="AVESA.00010b.r2.1AG0028170.1.CDS"/>
    <property type="gene ID" value="AVESA.00010b.r2.1AG0028170"/>
</dbReference>
<evidence type="ECO:0000313" key="2">
    <source>
        <dbReference type="Proteomes" id="UP001732700"/>
    </source>
</evidence>
<protein>
    <submittedName>
        <fullName evidence="1">Uncharacterized protein</fullName>
    </submittedName>
</protein>
<reference evidence="1" key="2">
    <citation type="submission" date="2025-09" db="UniProtKB">
        <authorList>
            <consortium name="EnsemblPlants"/>
        </authorList>
    </citation>
    <scope>IDENTIFICATION</scope>
</reference>
<keyword evidence="2" id="KW-1185">Reference proteome</keyword>
<accession>A0ACD5TC56</accession>
<sequence>MEKAIDRQRILLGHLEPAAAGPNPAISASACAAYHLGACLADDVVIVAAYRTAICKAKRGGFKDTLPEDLLVPVFKALVDKTKLDPSEIGDIVVGTVLAPGSQRAIECRMAALYAGFPDTVPLKTVNRQCSSGLQAVADVASAIKAGMYDIGIAAGLESMTVNRVSNDGKVNPKVELFSQARDCLLPMGITSENVAQRFGITRMEQDQAAVESHMKAAAAVAAGKFKEEIVPVHTKIVDPKTGEVKEITVSADDGIRSNTTLAVLSKLKPAFSKDGTTTAGNASQVSDGAGAVLLMRRDVATRKGLPILGIYRSFAAVGVDPAVMGVGPAVAIPAAVKAAGLQINDVDLFEINEAFASQFVYCAKKLDLDPAKVNVNGGAIALGHPLGATGARCVSTLLNEMKRRGKDCRFGVISMCIGSGMGAAAVFERGDTVDAELKNAQATPSLNWLSKDAM</sequence>